<comment type="caution">
    <text evidence="1">The sequence shown here is derived from an EMBL/GenBank/DDBJ whole genome shotgun (WGS) entry which is preliminary data.</text>
</comment>
<organism evidence="1 2">
    <name type="scientific">Pleurodeles waltl</name>
    <name type="common">Iberian ribbed newt</name>
    <dbReference type="NCBI Taxonomy" id="8319"/>
    <lineage>
        <taxon>Eukaryota</taxon>
        <taxon>Metazoa</taxon>
        <taxon>Chordata</taxon>
        <taxon>Craniata</taxon>
        <taxon>Vertebrata</taxon>
        <taxon>Euteleostomi</taxon>
        <taxon>Amphibia</taxon>
        <taxon>Batrachia</taxon>
        <taxon>Caudata</taxon>
        <taxon>Salamandroidea</taxon>
        <taxon>Salamandridae</taxon>
        <taxon>Pleurodelinae</taxon>
        <taxon>Pleurodeles</taxon>
    </lineage>
</organism>
<gene>
    <name evidence="1" type="ORF">NDU88_000361</name>
</gene>
<evidence type="ECO:0000313" key="1">
    <source>
        <dbReference type="EMBL" id="KAJ1204926.1"/>
    </source>
</evidence>
<evidence type="ECO:0000313" key="2">
    <source>
        <dbReference type="Proteomes" id="UP001066276"/>
    </source>
</evidence>
<dbReference type="EMBL" id="JANPWB010000002">
    <property type="protein sequence ID" value="KAJ1204926.1"/>
    <property type="molecule type" value="Genomic_DNA"/>
</dbReference>
<dbReference type="Proteomes" id="UP001066276">
    <property type="component" value="Chromosome 1_2"/>
</dbReference>
<accession>A0AAV7VX66</accession>
<sequence length="117" mass="12620">MAGRFLSELSCHRGGLCRGGEAGGQQAAGCRYDDDKERGRVHGSVWRRVYSAVSDDKCGVCVTKLFTGLGYIDIQAIVSHIHNIASPSQEDAVVGFKGERDLSLSDSWVWAATACKN</sequence>
<keyword evidence="2" id="KW-1185">Reference proteome</keyword>
<reference evidence="1" key="1">
    <citation type="journal article" date="2022" name="bioRxiv">
        <title>Sequencing and chromosome-scale assembly of the giantPleurodeles waltlgenome.</title>
        <authorList>
            <person name="Brown T."/>
            <person name="Elewa A."/>
            <person name="Iarovenko S."/>
            <person name="Subramanian E."/>
            <person name="Araus A.J."/>
            <person name="Petzold A."/>
            <person name="Susuki M."/>
            <person name="Suzuki K.-i.T."/>
            <person name="Hayashi T."/>
            <person name="Toyoda A."/>
            <person name="Oliveira C."/>
            <person name="Osipova E."/>
            <person name="Leigh N.D."/>
            <person name="Simon A."/>
            <person name="Yun M.H."/>
        </authorList>
    </citation>
    <scope>NUCLEOTIDE SEQUENCE</scope>
    <source>
        <strain evidence="1">20211129_DDA</strain>
        <tissue evidence="1">Liver</tissue>
    </source>
</reference>
<dbReference type="AlphaFoldDB" id="A0AAV7VX66"/>
<protein>
    <submittedName>
        <fullName evidence="1">Uncharacterized protein</fullName>
    </submittedName>
</protein>
<proteinExistence type="predicted"/>
<name>A0AAV7VX66_PLEWA</name>